<keyword evidence="3" id="KW-1185">Reference proteome</keyword>
<name>A0ABX0HGA0_9BACT</name>
<sequence length="74" mass="8296">MNNFKSMTTYQKYLDFGVKYSIPLTIIMATLAMKKAKGFGNLAVFALVTPTMLGYLYSLKKAKETLKNHPEAAK</sequence>
<keyword evidence="1" id="KW-0812">Transmembrane</keyword>
<accession>A0ABX0HGA0</accession>
<proteinExistence type="predicted"/>
<gene>
    <name evidence="2" type="ORF">G9Q97_21390</name>
</gene>
<dbReference type="RefSeq" id="WP_222852054.1">
    <property type="nucleotide sequence ID" value="NZ_JAANYN010000012.1"/>
</dbReference>
<comment type="caution">
    <text evidence="2">The sequence shown here is derived from an EMBL/GenBank/DDBJ whole genome shotgun (WGS) entry which is preliminary data.</text>
</comment>
<dbReference type="Proteomes" id="UP000649799">
    <property type="component" value="Unassembled WGS sequence"/>
</dbReference>
<feature type="transmembrane region" description="Helical" evidence="1">
    <location>
        <begin position="12"/>
        <end position="33"/>
    </location>
</feature>
<protein>
    <submittedName>
        <fullName evidence="2">Uncharacterized protein</fullName>
    </submittedName>
</protein>
<dbReference type="EMBL" id="JAANYN010000012">
    <property type="protein sequence ID" value="NHE59374.1"/>
    <property type="molecule type" value="Genomic_DNA"/>
</dbReference>
<evidence type="ECO:0000313" key="2">
    <source>
        <dbReference type="EMBL" id="NHE59374.1"/>
    </source>
</evidence>
<keyword evidence="1" id="KW-1133">Transmembrane helix</keyword>
<evidence type="ECO:0000313" key="3">
    <source>
        <dbReference type="Proteomes" id="UP000649799"/>
    </source>
</evidence>
<feature type="transmembrane region" description="Helical" evidence="1">
    <location>
        <begin position="39"/>
        <end position="57"/>
    </location>
</feature>
<keyword evidence="1" id="KW-0472">Membrane</keyword>
<evidence type="ECO:0000256" key="1">
    <source>
        <dbReference type="SAM" id="Phobius"/>
    </source>
</evidence>
<organism evidence="2 3">
    <name type="scientific">Cyclobacterium plantarum</name>
    <dbReference type="NCBI Taxonomy" id="2716263"/>
    <lineage>
        <taxon>Bacteria</taxon>
        <taxon>Pseudomonadati</taxon>
        <taxon>Bacteroidota</taxon>
        <taxon>Cytophagia</taxon>
        <taxon>Cytophagales</taxon>
        <taxon>Cyclobacteriaceae</taxon>
        <taxon>Cyclobacterium</taxon>
    </lineage>
</organism>
<reference evidence="2 3" key="1">
    <citation type="submission" date="2020-03" db="EMBL/GenBank/DDBJ databases">
        <title>Cyclobacterium plantarum sp. nov., a marine bacterium isolated from a coastal-marine wetland.</title>
        <authorList>
            <person name="Sanchez-Porro C."/>
            <person name="Ventosa A."/>
            <person name="Amoozegar M."/>
        </authorList>
    </citation>
    <scope>NUCLEOTIDE SEQUENCE [LARGE SCALE GENOMIC DNA]</scope>
    <source>
        <strain evidence="2 3">GBPx2</strain>
    </source>
</reference>